<protein>
    <recommendedName>
        <fullName evidence="5">Lipoprotein</fullName>
    </recommendedName>
</protein>
<accession>A0ABW8T6E3</accession>
<evidence type="ECO:0000313" key="3">
    <source>
        <dbReference type="EMBL" id="MFL0247282.1"/>
    </source>
</evidence>
<dbReference type="Gene3D" id="2.60.40.2020">
    <property type="match status" value="1"/>
</dbReference>
<evidence type="ECO:0000256" key="1">
    <source>
        <dbReference type="ARBA" id="ARBA00022690"/>
    </source>
</evidence>
<dbReference type="Proteomes" id="UP001623591">
    <property type="component" value="Unassembled WGS sequence"/>
</dbReference>
<proteinExistence type="predicted"/>
<dbReference type="EMBL" id="JBJHZZ010000005">
    <property type="protein sequence ID" value="MFL0247282.1"/>
    <property type="molecule type" value="Genomic_DNA"/>
</dbReference>
<evidence type="ECO:0008006" key="5">
    <source>
        <dbReference type="Google" id="ProtNLM"/>
    </source>
</evidence>
<gene>
    <name evidence="3" type="ORF">ACJDUG_09875</name>
</gene>
<comment type="caution">
    <text evidence="3">The sequence shown here is derived from an EMBL/GenBank/DDBJ whole genome shotgun (WGS) entry which is preliminary data.</text>
</comment>
<keyword evidence="4" id="KW-1185">Reference proteome</keyword>
<sequence>MKFNKYFFVFIVILVTIPLIGCSKQVLLNESNSNLLNYNFKITNLKNIDKTLSNQKYGYSTDPNRKYAAVIIYQGKKASMNQYLVNKSDIVNLNIPKDSFFIISLHANCTIASSWNIKNNIDNGIIQFQNRSWIDIPMPKSEKGKPGLNYNRQNFYFKTLKLGSQKIIMRYEHEVEEIDEPFEINFNIKINE</sequence>
<evidence type="ECO:0000256" key="2">
    <source>
        <dbReference type="ARBA" id="ARBA00022704"/>
    </source>
</evidence>
<dbReference type="RefSeq" id="WP_406769734.1">
    <property type="nucleotide sequence ID" value="NZ_JBJHZZ010000005.1"/>
</dbReference>
<keyword evidence="2" id="KW-0789">Thiol protease inhibitor</keyword>
<reference evidence="3 4" key="1">
    <citation type="submission" date="2024-11" db="EMBL/GenBank/DDBJ databases">
        <authorList>
            <person name="Heng Y.C."/>
            <person name="Lim A.C.H."/>
            <person name="Lee J.K.Y."/>
            <person name="Kittelmann S."/>
        </authorList>
    </citation>
    <scope>NUCLEOTIDE SEQUENCE [LARGE SCALE GENOMIC DNA]</scope>
    <source>
        <strain evidence="3 4">WILCCON 0185</strain>
    </source>
</reference>
<evidence type="ECO:0000313" key="4">
    <source>
        <dbReference type="Proteomes" id="UP001623591"/>
    </source>
</evidence>
<dbReference type="InterPro" id="IPR036331">
    <property type="entry name" value="Chagasin-like_sf"/>
</dbReference>
<organism evidence="3 4">
    <name type="scientific">Candidatus Clostridium stratigraminis</name>
    <dbReference type="NCBI Taxonomy" id="3381661"/>
    <lineage>
        <taxon>Bacteria</taxon>
        <taxon>Bacillati</taxon>
        <taxon>Bacillota</taxon>
        <taxon>Clostridia</taxon>
        <taxon>Eubacteriales</taxon>
        <taxon>Clostridiaceae</taxon>
        <taxon>Clostridium</taxon>
    </lineage>
</organism>
<keyword evidence="1" id="KW-0646">Protease inhibitor</keyword>
<name>A0ABW8T6E3_9CLOT</name>